<accession>A0A251TRE7</accession>
<evidence type="ECO:0008006" key="5">
    <source>
        <dbReference type="Google" id="ProtNLM"/>
    </source>
</evidence>
<dbReference type="Proteomes" id="UP000215914">
    <property type="component" value="Chromosome 9"/>
</dbReference>
<dbReference type="AlphaFoldDB" id="A0A251TRE7"/>
<evidence type="ECO:0000313" key="4">
    <source>
        <dbReference type="Proteomes" id="UP000215914"/>
    </source>
</evidence>
<sequence length="78" mass="8559">MSYNNQSQTPPPPPPEGYPPVHPPQGYPPKHGSHPAPEYAPKQQQQQRGIGPQEVKAASCCLHVTCVCIEVLQHCLRP</sequence>
<feature type="compositionally biased region" description="Pro residues" evidence="1">
    <location>
        <begin position="9"/>
        <end position="27"/>
    </location>
</feature>
<keyword evidence="4" id="KW-1185">Reference proteome</keyword>
<dbReference type="InParanoid" id="A0A251TRE7"/>
<reference evidence="2" key="3">
    <citation type="submission" date="2020-06" db="EMBL/GenBank/DDBJ databases">
        <title>Helianthus annuus Genome sequencing and assembly Release 2.</title>
        <authorList>
            <person name="Gouzy J."/>
            <person name="Langlade N."/>
            <person name="Munos S."/>
        </authorList>
    </citation>
    <scope>NUCLEOTIDE SEQUENCE</scope>
    <source>
        <tissue evidence="2">Leaves</tissue>
    </source>
</reference>
<name>A0A251TRE7_HELAN</name>
<evidence type="ECO:0000313" key="2">
    <source>
        <dbReference type="EMBL" id="KAF5789147.1"/>
    </source>
</evidence>
<dbReference type="EMBL" id="CM007898">
    <property type="protein sequence ID" value="OTG13705.1"/>
    <property type="molecule type" value="Genomic_DNA"/>
</dbReference>
<gene>
    <name evidence="3" type="ORF">HannXRQ_Chr09g0241141</name>
    <name evidence="2" type="ORF">HanXRQr2_Chr09g0367561</name>
</gene>
<dbReference type="EMBL" id="MNCJ02000324">
    <property type="protein sequence ID" value="KAF5789147.1"/>
    <property type="molecule type" value="Genomic_DNA"/>
</dbReference>
<feature type="region of interest" description="Disordered" evidence="1">
    <location>
        <begin position="1"/>
        <end position="52"/>
    </location>
</feature>
<proteinExistence type="predicted"/>
<reference evidence="3" key="2">
    <citation type="submission" date="2017-02" db="EMBL/GenBank/DDBJ databases">
        <title>Sunflower complete genome.</title>
        <authorList>
            <person name="Langlade N."/>
            <person name="Munos S."/>
        </authorList>
    </citation>
    <scope>NUCLEOTIDE SEQUENCE [LARGE SCALE GENOMIC DNA]</scope>
    <source>
        <tissue evidence="3">Leaves</tissue>
    </source>
</reference>
<reference evidence="2 4" key="1">
    <citation type="journal article" date="2017" name="Nature">
        <title>The sunflower genome provides insights into oil metabolism, flowering and Asterid evolution.</title>
        <authorList>
            <person name="Badouin H."/>
            <person name="Gouzy J."/>
            <person name="Grassa C.J."/>
            <person name="Murat F."/>
            <person name="Staton S.E."/>
            <person name="Cottret L."/>
            <person name="Lelandais-Briere C."/>
            <person name="Owens G.L."/>
            <person name="Carrere S."/>
            <person name="Mayjonade B."/>
            <person name="Legrand L."/>
            <person name="Gill N."/>
            <person name="Kane N.C."/>
            <person name="Bowers J.E."/>
            <person name="Hubner S."/>
            <person name="Bellec A."/>
            <person name="Berard A."/>
            <person name="Berges H."/>
            <person name="Blanchet N."/>
            <person name="Boniface M.C."/>
            <person name="Brunel D."/>
            <person name="Catrice O."/>
            <person name="Chaidir N."/>
            <person name="Claudel C."/>
            <person name="Donnadieu C."/>
            <person name="Faraut T."/>
            <person name="Fievet G."/>
            <person name="Helmstetter N."/>
            <person name="King M."/>
            <person name="Knapp S.J."/>
            <person name="Lai Z."/>
            <person name="Le Paslier M.C."/>
            <person name="Lippi Y."/>
            <person name="Lorenzon L."/>
            <person name="Mandel J.R."/>
            <person name="Marage G."/>
            <person name="Marchand G."/>
            <person name="Marquand E."/>
            <person name="Bret-Mestries E."/>
            <person name="Morien E."/>
            <person name="Nambeesan S."/>
            <person name="Nguyen T."/>
            <person name="Pegot-Espagnet P."/>
            <person name="Pouilly N."/>
            <person name="Raftis F."/>
            <person name="Sallet E."/>
            <person name="Schiex T."/>
            <person name="Thomas J."/>
            <person name="Vandecasteele C."/>
            <person name="Vares D."/>
            <person name="Vear F."/>
            <person name="Vautrin S."/>
            <person name="Crespi M."/>
            <person name="Mangin B."/>
            <person name="Burke J.M."/>
            <person name="Salse J."/>
            <person name="Munos S."/>
            <person name="Vincourt P."/>
            <person name="Rieseberg L.H."/>
            <person name="Langlade N.B."/>
        </authorList>
    </citation>
    <scope>NUCLEOTIDE SEQUENCE [LARGE SCALE GENOMIC DNA]</scope>
    <source>
        <strain evidence="4">cv. SF193</strain>
        <tissue evidence="2">Leaves</tissue>
    </source>
</reference>
<dbReference type="Gramene" id="mRNA:HanXRQr2_Chr09g0367561">
    <property type="protein sequence ID" value="mRNA:HanXRQr2_Chr09g0367561"/>
    <property type="gene ID" value="HanXRQr2_Chr09g0367561"/>
</dbReference>
<evidence type="ECO:0000313" key="3">
    <source>
        <dbReference type="EMBL" id="OTG13705.1"/>
    </source>
</evidence>
<organism evidence="3 4">
    <name type="scientific">Helianthus annuus</name>
    <name type="common">Common sunflower</name>
    <dbReference type="NCBI Taxonomy" id="4232"/>
    <lineage>
        <taxon>Eukaryota</taxon>
        <taxon>Viridiplantae</taxon>
        <taxon>Streptophyta</taxon>
        <taxon>Embryophyta</taxon>
        <taxon>Tracheophyta</taxon>
        <taxon>Spermatophyta</taxon>
        <taxon>Magnoliopsida</taxon>
        <taxon>eudicotyledons</taxon>
        <taxon>Gunneridae</taxon>
        <taxon>Pentapetalae</taxon>
        <taxon>asterids</taxon>
        <taxon>campanulids</taxon>
        <taxon>Asterales</taxon>
        <taxon>Asteraceae</taxon>
        <taxon>Asteroideae</taxon>
        <taxon>Heliantheae alliance</taxon>
        <taxon>Heliantheae</taxon>
        <taxon>Helianthus</taxon>
    </lineage>
</organism>
<protein>
    <recommendedName>
        <fullName evidence="5">Cysteine-rich transmembrane CYSTM domain-containing protein</fullName>
    </recommendedName>
</protein>
<evidence type="ECO:0000256" key="1">
    <source>
        <dbReference type="SAM" id="MobiDB-lite"/>
    </source>
</evidence>